<accession>A0A2T6BXG1</accession>
<reference evidence="1 2" key="1">
    <citation type="submission" date="2018-04" db="EMBL/GenBank/DDBJ databases">
        <title>Genomic Encyclopedia of Archaeal and Bacterial Type Strains, Phase II (KMG-II): from individual species to whole genera.</title>
        <authorList>
            <person name="Goeker M."/>
        </authorList>
    </citation>
    <scope>NUCLEOTIDE SEQUENCE [LARGE SCALE GENOMIC DNA]</scope>
    <source>
        <strain evidence="1 2">DSM 45787</strain>
    </source>
</reference>
<sequence length="40" mass="4620">MKKVNLKKTEPLRIAGSRFSFLIETVLEHFVCIFKIIGIV</sequence>
<comment type="caution">
    <text evidence="1">The sequence shown here is derived from an EMBL/GenBank/DDBJ whole genome shotgun (WGS) entry which is preliminary data.</text>
</comment>
<gene>
    <name evidence="1" type="ORF">C8P63_10874</name>
</gene>
<dbReference type="AlphaFoldDB" id="A0A2T6BXG1"/>
<name>A0A2T6BXG1_9BACL</name>
<evidence type="ECO:0000313" key="2">
    <source>
        <dbReference type="Proteomes" id="UP000244240"/>
    </source>
</evidence>
<evidence type="ECO:0000313" key="1">
    <source>
        <dbReference type="EMBL" id="PTX60764.1"/>
    </source>
</evidence>
<dbReference type="Proteomes" id="UP000244240">
    <property type="component" value="Unassembled WGS sequence"/>
</dbReference>
<organism evidence="1 2">
    <name type="scientific">Melghirimyces profundicolus</name>
    <dbReference type="NCBI Taxonomy" id="1242148"/>
    <lineage>
        <taxon>Bacteria</taxon>
        <taxon>Bacillati</taxon>
        <taxon>Bacillota</taxon>
        <taxon>Bacilli</taxon>
        <taxon>Bacillales</taxon>
        <taxon>Thermoactinomycetaceae</taxon>
        <taxon>Melghirimyces</taxon>
    </lineage>
</organism>
<keyword evidence="2" id="KW-1185">Reference proteome</keyword>
<protein>
    <submittedName>
        <fullName evidence="1">Uncharacterized protein</fullName>
    </submittedName>
</protein>
<dbReference type="EMBL" id="QBKR01000008">
    <property type="protein sequence ID" value="PTX60764.1"/>
    <property type="molecule type" value="Genomic_DNA"/>
</dbReference>
<proteinExistence type="predicted"/>